<keyword evidence="3" id="KW-1185">Reference proteome</keyword>
<feature type="region of interest" description="Disordered" evidence="1">
    <location>
        <begin position="724"/>
        <end position="808"/>
    </location>
</feature>
<feature type="compositionally biased region" description="Polar residues" evidence="1">
    <location>
        <begin position="348"/>
        <end position="359"/>
    </location>
</feature>
<feature type="region of interest" description="Disordered" evidence="1">
    <location>
        <begin position="46"/>
        <end position="68"/>
    </location>
</feature>
<feature type="region of interest" description="Disordered" evidence="1">
    <location>
        <begin position="386"/>
        <end position="422"/>
    </location>
</feature>
<feature type="compositionally biased region" description="Basic residues" evidence="1">
    <location>
        <begin position="554"/>
        <end position="565"/>
    </location>
</feature>
<reference evidence="2" key="1">
    <citation type="submission" date="2023-03" db="EMBL/GenBank/DDBJ databases">
        <title>Massive genome expansion in bonnet fungi (Mycena s.s.) driven by repeated elements and novel gene families across ecological guilds.</title>
        <authorList>
            <consortium name="Lawrence Berkeley National Laboratory"/>
            <person name="Harder C.B."/>
            <person name="Miyauchi S."/>
            <person name="Viragh M."/>
            <person name="Kuo A."/>
            <person name="Thoen E."/>
            <person name="Andreopoulos B."/>
            <person name="Lu D."/>
            <person name="Skrede I."/>
            <person name="Drula E."/>
            <person name="Henrissat B."/>
            <person name="Morin E."/>
            <person name="Kohler A."/>
            <person name="Barry K."/>
            <person name="LaButti K."/>
            <person name="Morin E."/>
            <person name="Salamov A."/>
            <person name="Lipzen A."/>
            <person name="Mereny Z."/>
            <person name="Hegedus B."/>
            <person name="Baldrian P."/>
            <person name="Stursova M."/>
            <person name="Weitz H."/>
            <person name="Taylor A."/>
            <person name="Grigoriev I.V."/>
            <person name="Nagy L.G."/>
            <person name="Martin F."/>
            <person name="Kauserud H."/>
        </authorList>
    </citation>
    <scope>NUCLEOTIDE SEQUENCE</scope>
    <source>
        <strain evidence="2">CBHHK200</strain>
    </source>
</reference>
<protein>
    <submittedName>
        <fullName evidence="2">Uncharacterized protein</fullName>
    </submittedName>
</protein>
<feature type="region of interest" description="Disordered" evidence="1">
    <location>
        <begin position="259"/>
        <end position="278"/>
    </location>
</feature>
<evidence type="ECO:0000313" key="2">
    <source>
        <dbReference type="EMBL" id="KAJ7016224.1"/>
    </source>
</evidence>
<feature type="compositionally biased region" description="Low complexity" evidence="1">
    <location>
        <begin position="731"/>
        <end position="742"/>
    </location>
</feature>
<feature type="compositionally biased region" description="Pro residues" evidence="1">
    <location>
        <begin position="534"/>
        <end position="552"/>
    </location>
</feature>
<dbReference type="EMBL" id="JARJCM010000554">
    <property type="protein sequence ID" value="KAJ7016224.1"/>
    <property type="molecule type" value="Genomic_DNA"/>
</dbReference>
<evidence type="ECO:0000313" key="3">
    <source>
        <dbReference type="Proteomes" id="UP001218188"/>
    </source>
</evidence>
<feature type="compositionally biased region" description="Basic residues" evidence="1">
    <location>
        <begin position="797"/>
        <end position="808"/>
    </location>
</feature>
<name>A0AAD6WPL4_9AGAR</name>
<dbReference type="Proteomes" id="UP001218188">
    <property type="component" value="Unassembled WGS sequence"/>
</dbReference>
<accession>A0AAD6WPL4</accession>
<sequence>MGCSVGGKPPQFNSNLCSLADSRVCEHPPVPRIALLLPPRAAFEHTHTERPLPPPAHPPQTSLRGPAASSLRAALLAAALPSAFARPPRCSCPRRRPASPLRTAFALQPAPAPPQTSDSGPAARTHVRRAYCPPAPAPCPARKFVPLRSTLPVPRNAPRRAHPPRTARTALPRSTAAFPIRHLPPTTPRSAQRLEVAQSAASPLGLTSTNAAAEGCERAGHAEAQTLYVRVPAAVARDDLRFWRTLTTPLRARAQIRTRGVPTGSARDPLPAPPHTSTLFTPAASSLRTAARTRAQPQFCTVFDSNVEACIQLKCRVVHAEQFFSYAMTARRIAESAYLRAVARTHTPSPRMNAVSSPPSHFRLARTPPPRTSIACTLTARADGQRCADKLAHSPQTTLRGQSSRPPPRTPTANAAATSAHARTTVATGIAEVVHTPPPRFAPHPRTRALMNCAAAHYTAVPSCPPVPAAAAHSNRNLNRRAAPTRTAVVAAPYPAATRIARVVLTPPPLQISSAGTPAWQFGPQAPRCTLLPSSPPPSRPRLHARPPPPHISGPHRAHPLRRLARTTPPPRPCTRTHEPHDRGAQYYRLVATIAPRVRKASHAVTPGRPGCDQLPPHSSLRCPSTVVVHGSTLRRAYPPVTPHAHTTASYPAHIASTSHPYAQPPHACCPLDLAPARCACCARGDFACAKSIVLAPLARRCRAELMRMRAHVCHPAAVFAPPARPPPAREPASPSPTADVAAPPPPPTVQSSRPPCTHTLQLGLWSPLSSSDSVPYGAPRTPTTSLLSRPFPSPRAHPHSRRHWPQV</sequence>
<organism evidence="2 3">
    <name type="scientific">Mycena alexandri</name>
    <dbReference type="NCBI Taxonomy" id="1745969"/>
    <lineage>
        <taxon>Eukaryota</taxon>
        <taxon>Fungi</taxon>
        <taxon>Dikarya</taxon>
        <taxon>Basidiomycota</taxon>
        <taxon>Agaricomycotina</taxon>
        <taxon>Agaricomycetes</taxon>
        <taxon>Agaricomycetidae</taxon>
        <taxon>Agaricales</taxon>
        <taxon>Marasmiineae</taxon>
        <taxon>Mycenaceae</taxon>
        <taxon>Mycena</taxon>
    </lineage>
</organism>
<dbReference type="AlphaFoldDB" id="A0AAD6WPL4"/>
<feature type="region of interest" description="Disordered" evidence="1">
    <location>
        <begin position="525"/>
        <end position="580"/>
    </location>
</feature>
<feature type="region of interest" description="Disordered" evidence="1">
    <location>
        <begin position="348"/>
        <end position="369"/>
    </location>
</feature>
<gene>
    <name evidence="2" type="ORF">C8F04DRAFT_1347984</name>
</gene>
<comment type="caution">
    <text evidence="2">The sequence shown here is derived from an EMBL/GenBank/DDBJ whole genome shotgun (WGS) entry which is preliminary data.</text>
</comment>
<evidence type="ECO:0000256" key="1">
    <source>
        <dbReference type="SAM" id="MobiDB-lite"/>
    </source>
</evidence>
<proteinExistence type="predicted"/>
<feature type="compositionally biased region" description="Low complexity" evidence="1">
    <location>
        <begin position="411"/>
        <end position="422"/>
    </location>
</feature>